<evidence type="ECO:0000256" key="1">
    <source>
        <dbReference type="SAM" id="MobiDB-lite"/>
    </source>
</evidence>
<dbReference type="AlphaFoldDB" id="A0A067SH76"/>
<evidence type="ECO:0000313" key="2">
    <source>
        <dbReference type="EMBL" id="KDR66108.1"/>
    </source>
</evidence>
<protein>
    <submittedName>
        <fullName evidence="2">Uncharacterized protein</fullName>
    </submittedName>
</protein>
<feature type="compositionally biased region" description="Low complexity" evidence="1">
    <location>
        <begin position="62"/>
        <end position="76"/>
    </location>
</feature>
<reference evidence="3" key="1">
    <citation type="journal article" date="2014" name="Proc. Natl. Acad. Sci. U.S.A.">
        <title>Extensive sampling of basidiomycete genomes demonstrates inadequacy of the white-rot/brown-rot paradigm for wood decay fungi.</title>
        <authorList>
            <person name="Riley R."/>
            <person name="Salamov A.A."/>
            <person name="Brown D.W."/>
            <person name="Nagy L.G."/>
            <person name="Floudas D."/>
            <person name="Held B.W."/>
            <person name="Levasseur A."/>
            <person name="Lombard V."/>
            <person name="Morin E."/>
            <person name="Otillar R."/>
            <person name="Lindquist E.A."/>
            <person name="Sun H."/>
            <person name="LaButti K.M."/>
            <person name="Schmutz J."/>
            <person name="Jabbour D."/>
            <person name="Luo H."/>
            <person name="Baker S.E."/>
            <person name="Pisabarro A.G."/>
            <person name="Walton J.D."/>
            <person name="Blanchette R.A."/>
            <person name="Henrissat B."/>
            <person name="Martin F."/>
            <person name="Cullen D."/>
            <person name="Hibbett D.S."/>
            <person name="Grigoriev I.V."/>
        </authorList>
    </citation>
    <scope>NUCLEOTIDE SEQUENCE [LARGE SCALE GENOMIC DNA]</scope>
    <source>
        <strain evidence="3">CBS 339.88</strain>
    </source>
</reference>
<accession>A0A067SH76</accession>
<dbReference type="EMBL" id="KL142427">
    <property type="protein sequence ID" value="KDR66108.1"/>
    <property type="molecule type" value="Genomic_DNA"/>
</dbReference>
<feature type="region of interest" description="Disordered" evidence="1">
    <location>
        <begin position="54"/>
        <end position="86"/>
    </location>
</feature>
<dbReference type="HOGENOM" id="CLU_1586605_0_0_1"/>
<dbReference type="Proteomes" id="UP000027222">
    <property type="component" value="Unassembled WGS sequence"/>
</dbReference>
<name>A0A067SH76_GALM3</name>
<organism evidence="2 3">
    <name type="scientific">Galerina marginata (strain CBS 339.88)</name>
    <dbReference type="NCBI Taxonomy" id="685588"/>
    <lineage>
        <taxon>Eukaryota</taxon>
        <taxon>Fungi</taxon>
        <taxon>Dikarya</taxon>
        <taxon>Basidiomycota</taxon>
        <taxon>Agaricomycotina</taxon>
        <taxon>Agaricomycetes</taxon>
        <taxon>Agaricomycetidae</taxon>
        <taxon>Agaricales</taxon>
        <taxon>Agaricineae</taxon>
        <taxon>Strophariaceae</taxon>
        <taxon>Galerina</taxon>
    </lineage>
</organism>
<proteinExistence type="predicted"/>
<keyword evidence="3" id="KW-1185">Reference proteome</keyword>
<sequence>MLSISYHRSRHSLFRTPTIRRVRSRAVELVPNSAILIPTSYLWTLPTLPPTRRGFLRPHPTSSSSSFRRSRTNMSSISPPSSAENPCDHLHQMKPPRQRRPILTAVLGRWVDGLHATRGHFLKHLSYGIWGAGCSFCVEKPAEDCEGGEVLGSDRVDELDLVVTEDGP</sequence>
<gene>
    <name evidence="2" type="ORF">GALMADRAFT_1209084</name>
</gene>
<evidence type="ECO:0000313" key="3">
    <source>
        <dbReference type="Proteomes" id="UP000027222"/>
    </source>
</evidence>